<dbReference type="Proteomes" id="UP000261640">
    <property type="component" value="Unplaced"/>
</dbReference>
<dbReference type="InParanoid" id="A0A3Q3RZ59"/>
<name>A0A3Q3RZ59_9TELE</name>
<evidence type="ECO:0000313" key="3">
    <source>
        <dbReference type="Proteomes" id="UP000261640"/>
    </source>
</evidence>
<dbReference type="PANTHER" id="PTHR28682">
    <property type="entry name" value="INHIBITORY SYNAPTIC FACTOR 2A-RELATED"/>
    <property type="match status" value="1"/>
</dbReference>
<dbReference type="RefSeq" id="XP_026184417.1">
    <property type="nucleotide sequence ID" value="XM_026328632.1"/>
</dbReference>
<dbReference type="InterPro" id="IPR029337">
    <property type="entry name" value="INSYN2"/>
</dbReference>
<dbReference type="OrthoDB" id="8924994at2759"/>
<feature type="region of interest" description="Disordered" evidence="1">
    <location>
        <begin position="741"/>
        <end position="782"/>
    </location>
</feature>
<feature type="compositionally biased region" description="Polar residues" evidence="1">
    <location>
        <begin position="901"/>
        <end position="924"/>
    </location>
</feature>
<dbReference type="Ensembl" id="ENSMAMT00000014233.2">
    <property type="protein sequence ID" value="ENSMAMP00000013855.1"/>
    <property type="gene ID" value="ENSMAMG00000009407.2"/>
</dbReference>
<organism evidence="2 3">
    <name type="scientific">Mastacembelus armatus</name>
    <name type="common">zig-zag eel</name>
    <dbReference type="NCBI Taxonomy" id="205130"/>
    <lineage>
        <taxon>Eukaryota</taxon>
        <taxon>Metazoa</taxon>
        <taxon>Chordata</taxon>
        <taxon>Craniata</taxon>
        <taxon>Vertebrata</taxon>
        <taxon>Euteleostomi</taxon>
        <taxon>Actinopterygii</taxon>
        <taxon>Neopterygii</taxon>
        <taxon>Teleostei</taxon>
        <taxon>Neoteleostei</taxon>
        <taxon>Acanthomorphata</taxon>
        <taxon>Anabantaria</taxon>
        <taxon>Synbranchiformes</taxon>
        <taxon>Mastacembelidae</taxon>
        <taxon>Mastacembelus</taxon>
    </lineage>
</organism>
<keyword evidence="3" id="KW-1185">Reference proteome</keyword>
<feature type="region of interest" description="Disordered" evidence="1">
    <location>
        <begin position="182"/>
        <end position="203"/>
    </location>
</feature>
<dbReference type="GeneTree" id="ENSGT00390000017848"/>
<feature type="compositionally biased region" description="Polar residues" evidence="1">
    <location>
        <begin position="618"/>
        <end position="634"/>
    </location>
</feature>
<reference evidence="2" key="2">
    <citation type="submission" date="2025-09" db="UniProtKB">
        <authorList>
            <consortium name="Ensembl"/>
        </authorList>
    </citation>
    <scope>IDENTIFICATION</scope>
</reference>
<feature type="region of interest" description="Disordered" evidence="1">
    <location>
        <begin position="511"/>
        <end position="549"/>
    </location>
</feature>
<evidence type="ECO:0000256" key="1">
    <source>
        <dbReference type="SAM" id="MobiDB-lite"/>
    </source>
</evidence>
<reference evidence="2" key="1">
    <citation type="submission" date="2025-08" db="UniProtKB">
        <authorList>
            <consortium name="Ensembl"/>
        </authorList>
    </citation>
    <scope>IDENTIFICATION</scope>
</reference>
<feature type="region of interest" description="Disordered" evidence="1">
    <location>
        <begin position="892"/>
        <end position="924"/>
    </location>
</feature>
<accession>A0A3Q3RZ59</accession>
<sequence length="1175" mass="127110">MGRRAADLSTPVPVLGVPALVGVRGWKTTGERTGGALLQTWGLQCSVGVQTSPGISRSATQHSVQLTDTTATPSYNITQTSNSDVTKEILLLTKSDKERRAILKQKRGECKTKKEVTFEALGGEASKDVACSQRNSGGTYCYARAIKTNPHFAGNAPNVRPKLKSAARYFNGSVVDSDAIGGISVDNDETEPVKSATSHERDQTRLQGHYAEQSGRTLLSAVRPFGVPQKICSHCGGRQSVTGAATLGEKSPSAHACPLKSARTSVPTTTHFHFDRNGDLKPILDQTPESITNTNRTHITVNPQILHLNEELMYRKTPHPACPIHSKGNLVTLSHAHTGGDAIATPPTTILHAKTITVTKATIETRQTDATVKSFVKQPQGNKIPRPTSLILTPQMATATKPNNPHSHTYPKLPKTAKHNASQNNVPQNACISAHENTLSHTTAVGPGNTSSTNIHKPVITFNTAVTDPENAKVSQHELLHPLNRAQVDIATNTTDSPKLTLKCPKLSKSTNALDPINLSETTDRPTPASLPHTSCSPTHEANEKPFSNVSVNPTAFSTFANIPNTTVPQFSTLNLNATSDQTTKTSSNHKAKSVATQIYLIQPKSSKSEPTLVNGGTHLTTRSLNTTAETKSAESQTTLSSSAVLSSKFTCNSTYSNTALRNSSLTLKNSTSTASTSSSTLSDNQSNICVSSRNFLQSANATLEELAHNDSPYINKPSHIQATGIRTQTNNESGVCGVVSNQGNNSKTTPLTLSEPLNVSSNHNQDSDAGTHNPNSAWNPNIKSYSNKHKYSGDLIRELDVHKSKDHENSNLSQVTNLQNYISLIKSSSSSLQGCINTEQQRLEHYQGYTDIKHKGQCAPCPPVKTAQETDSNTEQNALGISTRHANIKFKSNADKQKHPNYSTSTSQINCNSPSSANTSAHVDPFTQTSVHQNSDLHVSSLPRTLTGSELSFTAATPFKSEEELCRHTGPECNSIVPPSAMRSASHPLLQSCKADAIVRPDSKFSPAPLQPCPEDTSLAHSHPADAALLLPPSPQCCKSAALQQRLETVEASLAANKDRITTLLNIIHDLEMCHTPTSSRRCYKTGQDLKNCSTCQKTACIVYSVEYDFRQQERRFLEVLNDSARGNKAFTMHLSQPLNFSLLRNVIKNLSKVKSKKLCKTLLKWLPRKIQQV</sequence>
<evidence type="ECO:0000313" key="2">
    <source>
        <dbReference type="Ensembl" id="ENSMAMP00000013855.1"/>
    </source>
</evidence>
<dbReference type="GeneID" id="113143158"/>
<dbReference type="AlphaFoldDB" id="A0A3Q3RZ59"/>
<proteinExistence type="predicted"/>
<feature type="region of interest" description="Disordered" evidence="1">
    <location>
        <begin position="607"/>
        <end position="634"/>
    </location>
</feature>
<dbReference type="Pfam" id="PF15265">
    <property type="entry name" value="FAM196"/>
    <property type="match status" value="1"/>
</dbReference>
<dbReference type="PANTHER" id="PTHR28682:SF2">
    <property type="entry name" value="PROTEIN INSYN2B"/>
    <property type="match status" value="1"/>
</dbReference>
<feature type="compositionally biased region" description="Polar residues" evidence="1">
    <location>
        <begin position="532"/>
        <end position="549"/>
    </location>
</feature>
<dbReference type="STRING" id="205130.ENSMAMP00000013855"/>
<protein>
    <submittedName>
        <fullName evidence="2">Serine-rich adhesin for platelets-like</fullName>
    </submittedName>
</protein>